<sequence>MPTLKSNSRIWKITTRVVAPILLISYAPIALSIAATTATASNSADNVSANQQQVTSAKWGITFSGGTADFSGTTSPIFATGNTTQVRTLPFVLTNSSTVALTGWTMTRTTTNISPARSYAINICTAAYTGTVCGGTETVLQAAETTNRTSVTSTEAALPAGPATYQGIIIVTKTSGNTTAATTVTLRATVTNASNLAAATTVSN</sequence>
<reference evidence="1" key="1">
    <citation type="submission" date="2020-05" db="EMBL/GenBank/DDBJ databases">
        <authorList>
            <person name="Chiriac C."/>
            <person name="Salcher M."/>
            <person name="Ghai R."/>
            <person name="Kavagutti S V."/>
        </authorList>
    </citation>
    <scope>NUCLEOTIDE SEQUENCE</scope>
</reference>
<dbReference type="AlphaFoldDB" id="A0A6J7SKJ7"/>
<evidence type="ECO:0000313" key="1">
    <source>
        <dbReference type="EMBL" id="CAB5041757.1"/>
    </source>
</evidence>
<gene>
    <name evidence="1" type="ORF">UFOPK4237_01383</name>
</gene>
<dbReference type="EMBL" id="CAFBPZ010000114">
    <property type="protein sequence ID" value="CAB5041757.1"/>
    <property type="molecule type" value="Genomic_DNA"/>
</dbReference>
<proteinExistence type="predicted"/>
<accession>A0A6J7SKJ7</accession>
<protein>
    <submittedName>
        <fullName evidence="1">Unannotated protein</fullName>
    </submittedName>
</protein>
<name>A0A6J7SKJ7_9ZZZZ</name>
<organism evidence="1">
    <name type="scientific">freshwater metagenome</name>
    <dbReference type="NCBI Taxonomy" id="449393"/>
    <lineage>
        <taxon>unclassified sequences</taxon>
        <taxon>metagenomes</taxon>
        <taxon>ecological metagenomes</taxon>
    </lineage>
</organism>